<evidence type="ECO:0000256" key="2">
    <source>
        <dbReference type="ARBA" id="ARBA00022679"/>
    </source>
</evidence>
<dbReference type="PANTHER" id="PTHR43851">
    <property type="match status" value="1"/>
</dbReference>
<proteinExistence type="inferred from homology"/>
<sequence length="796" mass="86501">MSARRFADVQALATIGANVSRKFMGLEIQNLKSYAATSSLLKKSSTPTTTTTASSSSAGEPTKATSAVQGATTKTGTGRTYQPPTTSWIDQLFTSPTPIKAAAPVVSSSRSVQGPASIEQPSLLDPEFLATPAAHGYNRRPTVTTTIPPPPPSSTSASLPGSGYTPTPSSTVPTPSGAAGKKEIPINKDALETLLRESRWLDSMAAEDTTGLNWGTADLEREWVKKERLGPGMVVYESLNGIREDGESLEDDDEGTGASQTVVEDVSYMTSGSGSGASFAEPVAPTATAAGAAVPEKRVVEPVVKATATATAPASAAAEVDPATQFMEEEIRAEQVKKNLTAAAMPTSRVSRLLHYGGLAASLGVGAFTETVRRSVGRGTTNTESPVFLTPANMDRLVSKLTRMRGAALKLGQMLSIQDNKMLPTELEEVLLRVQNSANFMPEKQMRKVMSQTMGSNWESEFSEFGMTPIAAASIGQVHKAIHRATGMPVAVKVQYPGVAASIDSDLANIKTLVLMSSLLPRGMYLDNTIKVAQRELGWETDYLREADCIEEFGKLLKDDPDFAVPRLVREASGPMVLTMEWMQGETMMKAMQTRDQAARDRIGTAVMSLCLRELFDFQYMQTDPNWTNFLYNPVSTKLELLDFGATRGFEQRFTSLYLKTILAGAAGDREGCLKYSRELGFLTGDETPVMENAHIESLLTLSEPFQESSPDLYDFKYQTITQRVKDQIPTMLRYRLTPPPDETYSMHRKMAGAFLLCSKLGARVECKKMFREITGRYREDTVDGRRGADQGRGRF</sequence>
<gene>
    <name evidence="7" type="ORF">KI688_004246</name>
</gene>
<dbReference type="PANTHER" id="PTHR43851:SF3">
    <property type="entry name" value="COENZYME Q8"/>
    <property type="match status" value="1"/>
</dbReference>
<dbReference type="EMBL" id="JAHRHY010000016">
    <property type="protein sequence ID" value="KAG9063364.1"/>
    <property type="molecule type" value="Genomic_DNA"/>
</dbReference>
<dbReference type="GO" id="GO:0006744">
    <property type="term" value="P:ubiquinone biosynthetic process"/>
    <property type="evidence" value="ECO:0007669"/>
    <property type="project" value="TreeGrafter"/>
</dbReference>
<comment type="caution">
    <text evidence="7">The sequence shown here is derived from an EMBL/GenBank/DDBJ whole genome shotgun (WGS) entry which is preliminary data.</text>
</comment>
<keyword evidence="8" id="KW-1185">Reference proteome</keyword>
<reference evidence="7" key="1">
    <citation type="submission" date="2021-06" db="EMBL/GenBank/DDBJ databases">
        <title>Genome Sequence of Mortierella hyaline Strain SCG-10, a Cold-Adapted, Nitrate-Reducing Fungus Isolated from Soil in Minnesota, USA.</title>
        <authorList>
            <person name="Aldossari N."/>
        </authorList>
    </citation>
    <scope>NUCLEOTIDE SEQUENCE</scope>
    <source>
        <strain evidence="7">SCG-10</strain>
    </source>
</reference>
<dbReference type="InterPro" id="IPR004147">
    <property type="entry name" value="ABC1_dom"/>
</dbReference>
<dbReference type="GO" id="GO:0005524">
    <property type="term" value="F:ATP binding"/>
    <property type="evidence" value="ECO:0007669"/>
    <property type="project" value="UniProtKB-KW"/>
</dbReference>
<dbReference type="Proteomes" id="UP000707451">
    <property type="component" value="Unassembled WGS sequence"/>
</dbReference>
<name>A0A9P7XMB6_9FUNG</name>
<dbReference type="OrthoDB" id="201153at2759"/>
<organism evidence="7 8">
    <name type="scientific">Linnemannia hyalina</name>
    <dbReference type="NCBI Taxonomy" id="64524"/>
    <lineage>
        <taxon>Eukaryota</taxon>
        <taxon>Fungi</taxon>
        <taxon>Fungi incertae sedis</taxon>
        <taxon>Mucoromycota</taxon>
        <taxon>Mortierellomycotina</taxon>
        <taxon>Mortierellomycetes</taxon>
        <taxon>Mortierellales</taxon>
        <taxon>Mortierellaceae</taxon>
        <taxon>Linnemannia</taxon>
    </lineage>
</organism>
<dbReference type="InterPro" id="IPR011009">
    <property type="entry name" value="Kinase-like_dom_sf"/>
</dbReference>
<evidence type="ECO:0000256" key="1">
    <source>
        <dbReference type="ARBA" id="ARBA00009670"/>
    </source>
</evidence>
<dbReference type="InterPro" id="IPR051409">
    <property type="entry name" value="Atypical_kinase_ADCK"/>
</dbReference>
<feature type="compositionally biased region" description="Polar residues" evidence="5">
    <location>
        <begin position="63"/>
        <end position="89"/>
    </location>
</feature>
<dbReference type="GO" id="GO:0016740">
    <property type="term" value="F:transferase activity"/>
    <property type="evidence" value="ECO:0007669"/>
    <property type="project" value="UniProtKB-KW"/>
</dbReference>
<dbReference type="CDD" id="cd13970">
    <property type="entry name" value="ABC1_ADCK3"/>
    <property type="match status" value="1"/>
</dbReference>
<dbReference type="SUPFAM" id="SSF56112">
    <property type="entry name" value="Protein kinase-like (PK-like)"/>
    <property type="match status" value="1"/>
</dbReference>
<evidence type="ECO:0000313" key="7">
    <source>
        <dbReference type="EMBL" id="KAG9063364.1"/>
    </source>
</evidence>
<comment type="similarity">
    <text evidence="1">Belongs to the protein kinase superfamily. ADCK protein kinase family.</text>
</comment>
<dbReference type="InterPro" id="IPR034646">
    <property type="entry name" value="ADCK3_dom"/>
</dbReference>
<feature type="region of interest" description="Disordered" evidence="5">
    <location>
        <begin position="40"/>
        <end position="89"/>
    </location>
</feature>
<feature type="compositionally biased region" description="Low complexity" evidence="5">
    <location>
        <begin position="40"/>
        <end position="57"/>
    </location>
</feature>
<feature type="region of interest" description="Disordered" evidence="5">
    <location>
        <begin position="136"/>
        <end position="182"/>
    </location>
</feature>
<dbReference type="AlphaFoldDB" id="A0A9P7XMB6"/>
<evidence type="ECO:0000256" key="5">
    <source>
        <dbReference type="SAM" id="MobiDB-lite"/>
    </source>
</evidence>
<evidence type="ECO:0000256" key="4">
    <source>
        <dbReference type="ARBA" id="ARBA00022840"/>
    </source>
</evidence>
<feature type="compositionally biased region" description="Low complexity" evidence="5">
    <location>
        <begin position="154"/>
        <end position="177"/>
    </location>
</feature>
<keyword evidence="4" id="KW-0067">ATP-binding</keyword>
<keyword evidence="2" id="KW-0808">Transferase</keyword>
<dbReference type="Pfam" id="PF03109">
    <property type="entry name" value="ABC1"/>
    <property type="match status" value="1"/>
</dbReference>
<evidence type="ECO:0000259" key="6">
    <source>
        <dbReference type="Pfam" id="PF03109"/>
    </source>
</evidence>
<evidence type="ECO:0000313" key="8">
    <source>
        <dbReference type="Proteomes" id="UP000707451"/>
    </source>
</evidence>
<accession>A0A9P7XMB6</accession>
<feature type="domain" description="ABC1 atypical kinase-like" evidence="6">
    <location>
        <begin position="433"/>
        <end position="676"/>
    </location>
</feature>
<keyword evidence="3" id="KW-0547">Nucleotide-binding</keyword>
<protein>
    <recommendedName>
        <fullName evidence="6">ABC1 atypical kinase-like domain-containing protein</fullName>
    </recommendedName>
</protein>
<evidence type="ECO:0000256" key="3">
    <source>
        <dbReference type="ARBA" id="ARBA00022741"/>
    </source>
</evidence>